<evidence type="ECO:0000256" key="3">
    <source>
        <dbReference type="ARBA" id="ARBA00006576"/>
    </source>
</evidence>
<evidence type="ECO:0000256" key="8">
    <source>
        <dbReference type="ARBA" id="ARBA00022833"/>
    </source>
</evidence>
<dbReference type="InterPro" id="IPR006262">
    <property type="entry name" value="Cyt_deam_tetra"/>
</dbReference>
<evidence type="ECO:0000256" key="2">
    <source>
        <dbReference type="ARBA" id="ARBA00003949"/>
    </source>
</evidence>
<keyword evidence="15" id="KW-1185">Reference proteome</keyword>
<dbReference type="PROSITE" id="PS00903">
    <property type="entry name" value="CYT_DCMP_DEAMINASES_1"/>
    <property type="match status" value="1"/>
</dbReference>
<keyword evidence="8 12" id="KW-0862">Zinc</keyword>
<proteinExistence type="inferred from homology"/>
<dbReference type="GO" id="GO:0004126">
    <property type="term" value="F:cytidine deaminase activity"/>
    <property type="evidence" value="ECO:0007669"/>
    <property type="project" value="UniProtKB-EC"/>
</dbReference>
<feature type="domain" description="CMP/dCMP-type deaminase" evidence="13">
    <location>
        <begin position="5"/>
        <end position="132"/>
    </location>
</feature>
<evidence type="ECO:0000256" key="9">
    <source>
        <dbReference type="ARBA" id="ARBA00032005"/>
    </source>
</evidence>
<evidence type="ECO:0000313" key="15">
    <source>
        <dbReference type="Proteomes" id="UP000663090"/>
    </source>
</evidence>
<dbReference type="EMBL" id="CP071091">
    <property type="protein sequence ID" value="QSQ13593.1"/>
    <property type="molecule type" value="Genomic_DNA"/>
</dbReference>
<evidence type="ECO:0000256" key="1">
    <source>
        <dbReference type="ARBA" id="ARBA00001947"/>
    </source>
</evidence>
<organism evidence="14 15">
    <name type="scientific">Myxococcus landrumensis</name>
    <dbReference type="NCBI Taxonomy" id="2813577"/>
    <lineage>
        <taxon>Bacteria</taxon>
        <taxon>Pseudomonadati</taxon>
        <taxon>Myxococcota</taxon>
        <taxon>Myxococcia</taxon>
        <taxon>Myxococcales</taxon>
        <taxon>Cystobacterineae</taxon>
        <taxon>Myxococcaceae</taxon>
        <taxon>Myxococcus</taxon>
    </lineage>
</organism>
<evidence type="ECO:0000256" key="7">
    <source>
        <dbReference type="ARBA" id="ARBA00022801"/>
    </source>
</evidence>
<evidence type="ECO:0000256" key="11">
    <source>
        <dbReference type="ARBA" id="ARBA00049558"/>
    </source>
</evidence>
<comment type="catalytic activity">
    <reaction evidence="11 12">
        <text>cytidine + H2O + H(+) = uridine + NH4(+)</text>
        <dbReference type="Rhea" id="RHEA:16069"/>
        <dbReference type="ChEBI" id="CHEBI:15377"/>
        <dbReference type="ChEBI" id="CHEBI:15378"/>
        <dbReference type="ChEBI" id="CHEBI:16704"/>
        <dbReference type="ChEBI" id="CHEBI:17562"/>
        <dbReference type="ChEBI" id="CHEBI:28938"/>
        <dbReference type="EC" id="3.5.4.5"/>
    </reaction>
</comment>
<dbReference type="Pfam" id="PF00383">
    <property type="entry name" value="dCMP_cyt_deam_1"/>
    <property type="match status" value="1"/>
</dbReference>
<comment type="similarity">
    <text evidence="3 12">Belongs to the cytidine and deoxycytidylate deaminase family.</text>
</comment>
<dbReference type="CDD" id="cd01283">
    <property type="entry name" value="cytidine_deaminase"/>
    <property type="match status" value="1"/>
</dbReference>
<dbReference type="InterPro" id="IPR050202">
    <property type="entry name" value="Cyt/Deoxycyt_deaminase"/>
</dbReference>
<protein>
    <recommendedName>
        <fullName evidence="5 12">Cytidine deaminase</fullName>
        <ecNumber evidence="4 12">3.5.4.5</ecNumber>
    </recommendedName>
    <alternativeName>
        <fullName evidence="9 12">Cytidine aminohydrolase</fullName>
    </alternativeName>
</protein>
<dbReference type="EC" id="3.5.4.5" evidence="4 12"/>
<dbReference type="NCBIfam" id="NF004064">
    <property type="entry name" value="PRK05578.1"/>
    <property type="match status" value="1"/>
</dbReference>
<evidence type="ECO:0000256" key="6">
    <source>
        <dbReference type="ARBA" id="ARBA00022723"/>
    </source>
</evidence>
<name>A0ABX7N4M9_9BACT</name>
<keyword evidence="6 12" id="KW-0479">Metal-binding</keyword>
<dbReference type="InterPro" id="IPR002125">
    <property type="entry name" value="CMP_dCMP_dom"/>
</dbReference>
<dbReference type="InterPro" id="IPR016193">
    <property type="entry name" value="Cytidine_deaminase-like"/>
</dbReference>
<keyword evidence="7 12" id="KW-0378">Hydrolase</keyword>
<evidence type="ECO:0000256" key="12">
    <source>
        <dbReference type="RuleBase" id="RU364006"/>
    </source>
</evidence>
<gene>
    <name evidence="14" type="ORF">JY572_35525</name>
</gene>
<evidence type="ECO:0000256" key="10">
    <source>
        <dbReference type="ARBA" id="ARBA00049252"/>
    </source>
</evidence>
<sequence>MADEIPWERLFDEAIGVARRAHVPYSRFPVGAAVLYADGSVVSGCNVENATYGLTVCAERNALAAGVAQGRSQPVAVAVVANTTTPVPPCGMCRQVMAEFAGPNLPVQSRTPKGDVARYTLGELLPHAFTKDFL</sequence>
<evidence type="ECO:0000313" key="14">
    <source>
        <dbReference type="EMBL" id="QSQ13593.1"/>
    </source>
</evidence>
<dbReference type="PROSITE" id="PS51747">
    <property type="entry name" value="CYT_DCMP_DEAMINASES_2"/>
    <property type="match status" value="1"/>
</dbReference>
<evidence type="ECO:0000259" key="13">
    <source>
        <dbReference type="PROSITE" id="PS51747"/>
    </source>
</evidence>
<reference evidence="14 15" key="1">
    <citation type="submission" date="2021-02" db="EMBL/GenBank/DDBJ databases">
        <title>De Novo genome assembly of isolated myxobacteria.</title>
        <authorList>
            <person name="Stevens D.C."/>
        </authorList>
    </citation>
    <scope>NUCLEOTIDE SEQUENCE [LARGE SCALE GENOMIC DNA]</scope>
    <source>
        <strain evidence="14 15">SCHIC003</strain>
    </source>
</reference>
<comment type="catalytic activity">
    <reaction evidence="10 12">
        <text>2'-deoxycytidine + H2O + H(+) = 2'-deoxyuridine + NH4(+)</text>
        <dbReference type="Rhea" id="RHEA:13433"/>
        <dbReference type="ChEBI" id="CHEBI:15377"/>
        <dbReference type="ChEBI" id="CHEBI:15378"/>
        <dbReference type="ChEBI" id="CHEBI:15698"/>
        <dbReference type="ChEBI" id="CHEBI:16450"/>
        <dbReference type="ChEBI" id="CHEBI:28938"/>
        <dbReference type="EC" id="3.5.4.5"/>
    </reaction>
</comment>
<dbReference type="Proteomes" id="UP000663090">
    <property type="component" value="Chromosome"/>
</dbReference>
<evidence type="ECO:0000256" key="4">
    <source>
        <dbReference type="ARBA" id="ARBA00012783"/>
    </source>
</evidence>
<dbReference type="SUPFAM" id="SSF53927">
    <property type="entry name" value="Cytidine deaminase-like"/>
    <property type="match status" value="1"/>
</dbReference>
<dbReference type="PANTHER" id="PTHR11644">
    <property type="entry name" value="CYTIDINE DEAMINASE"/>
    <property type="match status" value="1"/>
</dbReference>
<evidence type="ECO:0000256" key="5">
    <source>
        <dbReference type="ARBA" id="ARBA00018266"/>
    </source>
</evidence>
<comment type="function">
    <text evidence="2 12">This enzyme scavenges exogenous and endogenous cytidine and 2'-deoxycytidine for UMP synthesis.</text>
</comment>
<dbReference type="Gene3D" id="3.40.140.10">
    <property type="entry name" value="Cytidine Deaminase, domain 2"/>
    <property type="match status" value="1"/>
</dbReference>
<dbReference type="RefSeq" id="WP_206715407.1">
    <property type="nucleotide sequence ID" value="NZ_CP071091.1"/>
</dbReference>
<accession>A0ABX7N4M9</accession>
<dbReference type="InterPro" id="IPR016192">
    <property type="entry name" value="APOBEC/CMP_deaminase_Zn-bd"/>
</dbReference>
<dbReference type="PANTHER" id="PTHR11644:SF2">
    <property type="entry name" value="CYTIDINE DEAMINASE"/>
    <property type="match status" value="1"/>
</dbReference>
<comment type="cofactor">
    <cofactor evidence="1 12">
        <name>Zn(2+)</name>
        <dbReference type="ChEBI" id="CHEBI:29105"/>
    </cofactor>
</comment>
<dbReference type="NCBIfam" id="TIGR01354">
    <property type="entry name" value="cyt_deam_tetra"/>
    <property type="match status" value="1"/>
</dbReference>